<dbReference type="PANTHER" id="PTHR43806:SF66">
    <property type="entry name" value="SERIN ENDOPEPTIDASE"/>
    <property type="match status" value="1"/>
</dbReference>
<dbReference type="InterPro" id="IPR022398">
    <property type="entry name" value="Peptidase_S8_His-AS"/>
</dbReference>
<evidence type="ECO:0000259" key="12">
    <source>
        <dbReference type="Pfam" id="PF02225"/>
    </source>
</evidence>
<dbReference type="PROSITE" id="PS00138">
    <property type="entry name" value="SUBTILASE_SER"/>
    <property type="match status" value="1"/>
</dbReference>
<evidence type="ECO:0000256" key="8">
    <source>
        <dbReference type="PROSITE-ProRule" id="PRU01240"/>
    </source>
</evidence>
<feature type="domain" description="C5a peptidase/Subtilisin-like protease SBT2-like Fn3-like" evidence="13">
    <location>
        <begin position="617"/>
        <end position="702"/>
    </location>
</feature>
<dbReference type="Proteomes" id="UP001338125">
    <property type="component" value="Unassembled WGS sequence"/>
</dbReference>
<dbReference type="InterPro" id="IPR046450">
    <property type="entry name" value="PA_dom_sf"/>
</dbReference>
<dbReference type="Pfam" id="PF02225">
    <property type="entry name" value="PA"/>
    <property type="match status" value="1"/>
</dbReference>
<dbReference type="SUPFAM" id="SSF52025">
    <property type="entry name" value="PA domain"/>
    <property type="match status" value="1"/>
</dbReference>
<evidence type="ECO:0000256" key="9">
    <source>
        <dbReference type="RuleBase" id="RU003355"/>
    </source>
</evidence>
<keyword evidence="5 10" id="KW-0732">Signal</keyword>
<evidence type="ECO:0000256" key="7">
    <source>
        <dbReference type="ARBA" id="ARBA00022825"/>
    </source>
</evidence>
<comment type="similarity">
    <text evidence="1 8 9">Belongs to the peptidase S8 family.</text>
</comment>
<feature type="chain" id="PRO_5045206988" evidence="10">
    <location>
        <begin position="20"/>
        <end position="863"/>
    </location>
</feature>
<evidence type="ECO:0000259" key="13">
    <source>
        <dbReference type="Pfam" id="PF06280"/>
    </source>
</evidence>
<comment type="caution">
    <text evidence="14">The sequence shown here is derived from an EMBL/GenBank/DDBJ whole genome shotgun (WGS) entry which is preliminary data.</text>
</comment>
<dbReference type="InterPro" id="IPR023827">
    <property type="entry name" value="Peptidase_S8_Asp-AS"/>
</dbReference>
<keyword evidence="2" id="KW-0134">Cell wall</keyword>
<evidence type="ECO:0000259" key="11">
    <source>
        <dbReference type="Pfam" id="PF00082"/>
    </source>
</evidence>
<dbReference type="CDD" id="cd02124">
    <property type="entry name" value="PA_PoS1_like"/>
    <property type="match status" value="1"/>
</dbReference>
<dbReference type="Pfam" id="PF00082">
    <property type="entry name" value="Peptidase_S8"/>
    <property type="match status" value="1"/>
</dbReference>
<dbReference type="CDD" id="cd07489">
    <property type="entry name" value="Peptidases_S8_5"/>
    <property type="match status" value="1"/>
</dbReference>
<dbReference type="InterPro" id="IPR034187">
    <property type="entry name" value="Peptidases_S8_5"/>
</dbReference>
<proteinExistence type="inferred from homology"/>
<name>A0ABR0SBV3_9HYPO</name>
<dbReference type="InterPro" id="IPR010435">
    <property type="entry name" value="C5a/SBT2-like_Fn3"/>
</dbReference>
<protein>
    <submittedName>
        <fullName evidence="14">Minor extracellular protease Vpr-like protein</fullName>
    </submittedName>
</protein>
<evidence type="ECO:0000256" key="1">
    <source>
        <dbReference type="ARBA" id="ARBA00011073"/>
    </source>
</evidence>
<dbReference type="EMBL" id="JAVFKD010000014">
    <property type="protein sequence ID" value="KAK5989663.1"/>
    <property type="molecule type" value="Genomic_DNA"/>
</dbReference>
<keyword evidence="7 8" id="KW-0720">Serine protease</keyword>
<feature type="active site" description="Charge relay system" evidence="8">
    <location>
        <position position="540"/>
    </location>
</feature>
<evidence type="ECO:0000313" key="15">
    <source>
        <dbReference type="Proteomes" id="UP001338125"/>
    </source>
</evidence>
<evidence type="ECO:0000256" key="2">
    <source>
        <dbReference type="ARBA" id="ARBA00022512"/>
    </source>
</evidence>
<reference evidence="14 15" key="1">
    <citation type="submission" date="2024-01" db="EMBL/GenBank/DDBJ databases">
        <title>Complete genome of Cladobotryum mycophilum ATHUM6906.</title>
        <authorList>
            <person name="Christinaki A.C."/>
            <person name="Myridakis A.I."/>
            <person name="Kouvelis V.N."/>
        </authorList>
    </citation>
    <scope>NUCLEOTIDE SEQUENCE [LARGE SCALE GENOMIC DNA]</scope>
    <source>
        <strain evidence="14 15">ATHUM6906</strain>
    </source>
</reference>
<feature type="signal peptide" evidence="10">
    <location>
        <begin position="1"/>
        <end position="19"/>
    </location>
</feature>
<dbReference type="Gene3D" id="3.40.50.200">
    <property type="entry name" value="Peptidase S8/S53 domain"/>
    <property type="match status" value="1"/>
</dbReference>
<dbReference type="InterPro" id="IPR023828">
    <property type="entry name" value="Peptidase_S8_Ser-AS"/>
</dbReference>
<feature type="domain" description="Peptidase S8/S53" evidence="11">
    <location>
        <begin position="151"/>
        <end position="574"/>
    </location>
</feature>
<keyword evidence="4 8" id="KW-0645">Protease</keyword>
<dbReference type="PANTHER" id="PTHR43806">
    <property type="entry name" value="PEPTIDASE S8"/>
    <property type="match status" value="1"/>
</dbReference>
<dbReference type="InterPro" id="IPR000209">
    <property type="entry name" value="Peptidase_S8/S53_dom"/>
</dbReference>
<dbReference type="InterPro" id="IPR036852">
    <property type="entry name" value="Peptidase_S8/S53_dom_sf"/>
</dbReference>
<evidence type="ECO:0000256" key="6">
    <source>
        <dbReference type="ARBA" id="ARBA00022801"/>
    </source>
</evidence>
<feature type="domain" description="PA" evidence="12">
    <location>
        <begin position="373"/>
        <end position="449"/>
    </location>
</feature>
<dbReference type="PROSITE" id="PS00136">
    <property type="entry name" value="SUBTILASE_ASP"/>
    <property type="match status" value="1"/>
</dbReference>
<organism evidence="14 15">
    <name type="scientific">Cladobotryum mycophilum</name>
    <dbReference type="NCBI Taxonomy" id="491253"/>
    <lineage>
        <taxon>Eukaryota</taxon>
        <taxon>Fungi</taxon>
        <taxon>Dikarya</taxon>
        <taxon>Ascomycota</taxon>
        <taxon>Pezizomycotina</taxon>
        <taxon>Sordariomycetes</taxon>
        <taxon>Hypocreomycetidae</taxon>
        <taxon>Hypocreales</taxon>
        <taxon>Hypocreaceae</taxon>
        <taxon>Cladobotryum</taxon>
    </lineage>
</organism>
<dbReference type="InterPro" id="IPR050131">
    <property type="entry name" value="Peptidase_S8_subtilisin-like"/>
</dbReference>
<dbReference type="SUPFAM" id="SSF52743">
    <property type="entry name" value="Subtilisin-like"/>
    <property type="match status" value="1"/>
</dbReference>
<sequence>MVRSAVIASLLAAAASTFAKTSTRNVIPGAYIFEFEEGHDPSNFYHTLGNDGETRMEFNYKLFKGVSIQLKNIDNAEETAMRIAEAPMVKQMWPVQLIPAPNPRVDWVADDLTDGGDHAQVLARTDKPKSDNLSVHTMTQIDKLRAKGITGRGIKVAVIDTGIDYLHPALGGCFGKGCLVSYGTDLVGDAYNGANKPIPDNDPMDCGGHGTHVAGIVAAQENPYGFTGAAPDVTLGGYRVFGCSGSAGNDVLIAAYNKAFEDGSNIITASIGGPSGWSEEPWAVVVSRIVQAGVPCTVAAGNEGSEGLFYASTAAGGKGVTAIASVNNILTPTVYSLANFTIENSDPHEFSWVPGHPGNWDNVSLPLYALNTNTAVPDDACKALPANTPDLGEFIVLIRRGTCTFVQKAQNLAAVGAKYVMVYDNGVGPIPIDISTVPQILGAGMVDAAQGYSWMQQLNGTSTLKFGGNKVTLHMTSASKSVKKVQVSKNSATGGALSDFTTWGPTWELDVKPQFSAPGGNILSTYPRALGSYATLSGTSMATPMAAGIYALIAQVRNSFDPTLIENLLAANANPQLFNDGSKFYEFLAPVAQQGSGLIQAYDAAYATTLLSHSSLSFNDTDHFVKVRNFTINNTGKKPVTYKLSHKPAETFYTFLKGETFPAPFPNEPLTATASLEISETNFTLPAGQAATIEISPTPPSVLIASGLSGSLYSQTVLNSTNAWIAKSTDKDNTRVADKTAFTIPPPGVTKPGAVLPALAVNLALGSPYIRADIVALNVTSDTKLKTTNFFGTKSIGQPVGYPSLYGSRGLGASAWNGQLSNGNYVPPGEYKIVVRALRIFGDAKKKGDWNISETAAFSISYA</sequence>
<dbReference type="PROSITE" id="PS51892">
    <property type="entry name" value="SUBTILASE"/>
    <property type="match status" value="1"/>
</dbReference>
<keyword evidence="3" id="KW-0964">Secreted</keyword>
<evidence type="ECO:0000256" key="5">
    <source>
        <dbReference type="ARBA" id="ARBA00022729"/>
    </source>
</evidence>
<keyword evidence="6 8" id="KW-0378">Hydrolase</keyword>
<dbReference type="PRINTS" id="PR00723">
    <property type="entry name" value="SUBTILISIN"/>
</dbReference>
<dbReference type="PROSITE" id="PS00137">
    <property type="entry name" value="SUBTILASE_HIS"/>
    <property type="match status" value="1"/>
</dbReference>
<evidence type="ECO:0000256" key="3">
    <source>
        <dbReference type="ARBA" id="ARBA00022525"/>
    </source>
</evidence>
<gene>
    <name evidence="14" type="ORF">PT974_07918</name>
</gene>
<evidence type="ECO:0000256" key="10">
    <source>
        <dbReference type="SAM" id="SignalP"/>
    </source>
</evidence>
<dbReference type="InterPro" id="IPR003137">
    <property type="entry name" value="PA_domain"/>
</dbReference>
<feature type="active site" description="Charge relay system" evidence="8">
    <location>
        <position position="160"/>
    </location>
</feature>
<dbReference type="Pfam" id="PF06280">
    <property type="entry name" value="fn3_5"/>
    <property type="match status" value="1"/>
</dbReference>
<keyword evidence="15" id="KW-1185">Reference proteome</keyword>
<evidence type="ECO:0000256" key="4">
    <source>
        <dbReference type="ARBA" id="ARBA00022670"/>
    </source>
</evidence>
<evidence type="ECO:0000313" key="14">
    <source>
        <dbReference type="EMBL" id="KAK5989663.1"/>
    </source>
</evidence>
<feature type="active site" description="Charge relay system" evidence="8">
    <location>
        <position position="209"/>
    </location>
</feature>
<dbReference type="InterPro" id="IPR015500">
    <property type="entry name" value="Peptidase_S8_subtilisin-rel"/>
</dbReference>
<accession>A0ABR0SBV3</accession>
<dbReference type="Gene3D" id="3.50.30.30">
    <property type="match status" value="1"/>
</dbReference>